<gene>
    <name evidence="2" type="ORF">RhiirA1_481749</name>
</gene>
<dbReference type="VEuPathDB" id="FungiDB:RhiirFUN_021824"/>
<accession>A0A2N0QMQ7</accession>
<reference evidence="2 3" key="2">
    <citation type="submission" date="2017-10" db="EMBL/GenBank/DDBJ databases">
        <title>Genome analyses suggest a sexual origin of heterokaryosis in a supposedly ancient asexual fungus.</title>
        <authorList>
            <person name="Corradi N."/>
            <person name="Sedzielewska K."/>
            <person name="Noel J."/>
            <person name="Charron P."/>
            <person name="Farinelli L."/>
            <person name="Marton T."/>
            <person name="Kruger M."/>
            <person name="Pelin A."/>
            <person name="Brachmann A."/>
            <person name="Corradi N."/>
        </authorList>
    </citation>
    <scope>NUCLEOTIDE SEQUENCE [LARGE SCALE GENOMIC DNA]</scope>
    <source>
        <strain evidence="2 3">A1</strain>
    </source>
</reference>
<reference evidence="2 3" key="1">
    <citation type="submission" date="2017-10" db="EMBL/GenBank/DDBJ databases">
        <title>Extensive intraspecific genome diversity in a model arbuscular mycorrhizal fungus.</title>
        <authorList>
            <person name="Chen E.C.H."/>
            <person name="Morin E."/>
            <person name="Baudet D."/>
            <person name="Noel J."/>
            <person name="Ndikumana S."/>
            <person name="Charron P."/>
            <person name="St-Onge C."/>
            <person name="Giorgi J."/>
            <person name="Grigoriev I.V."/>
            <person name="Roux C."/>
            <person name="Martin F.M."/>
            <person name="Corradi N."/>
        </authorList>
    </citation>
    <scope>NUCLEOTIDE SEQUENCE [LARGE SCALE GENOMIC DNA]</scope>
    <source>
        <strain evidence="2 3">A1</strain>
    </source>
</reference>
<dbReference type="VEuPathDB" id="FungiDB:RhiirA1_481749"/>
<sequence>MVVRRNDVFRTKHSSNNSIPCEQMKKLKKVFEADGQNAEIGNYIEEQTGLEAGKELTDSSESSSAEEDSQSKVWEEKICDLEELTKVFEKNLEGLENLVKLFKSDVSKMFDISDPNFPSRSINASPEK</sequence>
<dbReference type="Proteomes" id="UP000232688">
    <property type="component" value="Unassembled WGS sequence"/>
</dbReference>
<evidence type="ECO:0000313" key="2">
    <source>
        <dbReference type="EMBL" id="PKC52333.1"/>
    </source>
</evidence>
<dbReference type="VEuPathDB" id="FungiDB:RhiirFUN_016675"/>
<dbReference type="VEuPathDB" id="FungiDB:FUN_016634"/>
<feature type="region of interest" description="Disordered" evidence="1">
    <location>
        <begin position="45"/>
        <end position="72"/>
    </location>
</feature>
<name>A0A2N0QMQ7_9GLOM</name>
<dbReference type="EMBL" id="LLXH01005970">
    <property type="protein sequence ID" value="PKC52333.1"/>
    <property type="molecule type" value="Genomic_DNA"/>
</dbReference>
<protein>
    <submittedName>
        <fullName evidence="2">Uncharacterized protein</fullName>
    </submittedName>
</protein>
<proteinExistence type="predicted"/>
<dbReference type="VEuPathDB" id="FungiDB:FUN_019693"/>
<evidence type="ECO:0000313" key="3">
    <source>
        <dbReference type="Proteomes" id="UP000232688"/>
    </source>
</evidence>
<organism evidence="2 3">
    <name type="scientific">Rhizophagus irregularis</name>
    <dbReference type="NCBI Taxonomy" id="588596"/>
    <lineage>
        <taxon>Eukaryota</taxon>
        <taxon>Fungi</taxon>
        <taxon>Fungi incertae sedis</taxon>
        <taxon>Mucoromycota</taxon>
        <taxon>Glomeromycotina</taxon>
        <taxon>Glomeromycetes</taxon>
        <taxon>Glomerales</taxon>
        <taxon>Glomeraceae</taxon>
        <taxon>Rhizophagus</taxon>
    </lineage>
</organism>
<dbReference type="AlphaFoldDB" id="A0A2N0QMQ7"/>
<evidence type="ECO:0000256" key="1">
    <source>
        <dbReference type="SAM" id="MobiDB-lite"/>
    </source>
</evidence>
<comment type="caution">
    <text evidence="2">The sequence shown here is derived from an EMBL/GenBank/DDBJ whole genome shotgun (WGS) entry which is preliminary data.</text>
</comment>